<dbReference type="InterPro" id="IPR014001">
    <property type="entry name" value="Helicase_ATP-bd"/>
</dbReference>
<dbReference type="SMART" id="SM00982">
    <property type="entry name" value="TRCF"/>
    <property type="match status" value="1"/>
</dbReference>
<keyword evidence="6 9" id="KW-0067">ATP-binding</keyword>
<evidence type="ECO:0000313" key="13">
    <source>
        <dbReference type="Proteomes" id="UP000823634"/>
    </source>
</evidence>
<dbReference type="GO" id="GO:0000716">
    <property type="term" value="P:transcription-coupled nucleotide-excision repair, DNA damage recognition"/>
    <property type="evidence" value="ECO:0007669"/>
    <property type="project" value="UniProtKB-UniRule"/>
</dbReference>
<evidence type="ECO:0000259" key="11">
    <source>
        <dbReference type="PROSITE" id="PS51194"/>
    </source>
</evidence>
<dbReference type="InterPro" id="IPR003711">
    <property type="entry name" value="CarD-like/TRCF_RID"/>
</dbReference>
<dbReference type="CDD" id="cd17991">
    <property type="entry name" value="DEXHc_TRCF"/>
    <property type="match status" value="1"/>
</dbReference>
<dbReference type="Gene3D" id="3.30.2060.10">
    <property type="entry name" value="Penicillin-binding protein 1b domain"/>
    <property type="match status" value="1"/>
</dbReference>
<name>A0A9D9DFN4_9FIRM</name>
<keyword evidence="4 9" id="KW-0378">Hydrolase</keyword>
<dbReference type="Gene3D" id="3.40.50.300">
    <property type="entry name" value="P-loop containing nucleotide triphosphate hydrolases"/>
    <property type="match status" value="2"/>
</dbReference>
<dbReference type="EMBL" id="JADINA010000011">
    <property type="protein sequence ID" value="MBO8425982.1"/>
    <property type="molecule type" value="Genomic_DNA"/>
</dbReference>
<comment type="similarity">
    <text evidence="9">In the N-terminal section; belongs to the UvrB family.</text>
</comment>
<evidence type="ECO:0000259" key="10">
    <source>
        <dbReference type="PROSITE" id="PS51192"/>
    </source>
</evidence>
<dbReference type="InterPro" id="IPR001650">
    <property type="entry name" value="Helicase_C-like"/>
</dbReference>
<comment type="function">
    <text evidence="9">Couples transcription and DNA repair by recognizing RNA polymerase (RNAP) stalled at DNA lesions. Mediates ATP-dependent release of RNAP and its truncated transcript from the DNA, and recruitment of nucleotide excision repair machinery to the damaged site.</text>
</comment>
<dbReference type="AlphaFoldDB" id="A0A9D9DFN4"/>
<keyword evidence="1 9" id="KW-0963">Cytoplasm</keyword>
<dbReference type="InterPro" id="IPR047112">
    <property type="entry name" value="RecG/Mfd"/>
</dbReference>
<dbReference type="HAMAP" id="MF_00969">
    <property type="entry name" value="TRCF"/>
    <property type="match status" value="1"/>
</dbReference>
<dbReference type="SUPFAM" id="SSF141259">
    <property type="entry name" value="CarD-like"/>
    <property type="match status" value="1"/>
</dbReference>
<dbReference type="SUPFAM" id="SSF143517">
    <property type="entry name" value="TRCF domain-like"/>
    <property type="match status" value="1"/>
</dbReference>
<comment type="similarity">
    <text evidence="9">In the C-terminal section; belongs to the helicase family. RecG subfamily.</text>
</comment>
<evidence type="ECO:0000256" key="6">
    <source>
        <dbReference type="ARBA" id="ARBA00022840"/>
    </source>
</evidence>
<dbReference type="GO" id="GO:0005737">
    <property type="term" value="C:cytoplasm"/>
    <property type="evidence" value="ECO:0007669"/>
    <property type="project" value="UniProtKB-SubCell"/>
</dbReference>
<dbReference type="InterPro" id="IPR037235">
    <property type="entry name" value="TRCF-like_C_D7"/>
</dbReference>
<evidence type="ECO:0000256" key="2">
    <source>
        <dbReference type="ARBA" id="ARBA00022741"/>
    </source>
</evidence>
<dbReference type="PROSITE" id="PS51192">
    <property type="entry name" value="HELICASE_ATP_BIND_1"/>
    <property type="match status" value="1"/>
</dbReference>
<evidence type="ECO:0000313" key="12">
    <source>
        <dbReference type="EMBL" id="MBO8425982.1"/>
    </source>
</evidence>
<sequence length="1133" mass="128419">MEDTLGSGLLFASLYLEEKADYALVAANQYAAQRLYEFLLNFLNEDQVVFFPSDELLRAEALSSSRELLSQRIYALYRLLEKGPKILITHPSALLRFLPSRENFASAVLKLKKGDSFDLGELKRRLVGLGYEGVNKVDHSLQFASRGDILDVYTVSSSLPIRIEFWGDEVDSIRRFDPSTQQTIEEIGEAAILPSSDIFLSDLEKERLFERIDEEKKKTLQVLKPELGSSVEALVSDVKARFSDHDYRPSLYKYLSYLEPHHSVLEYFSPKTVYICNDSSFLSSYELLQKEASNYLSDLLLQGLCLTNVHQYMSFKEAVPPSLKLLRGESFSTSSSDVVFQAHKIAITGKSLSSVLPSIQSYLTSNDKVLLCLPEAHQEKVVKQFLDEAKIAYEDVEGLSLPVGRVGFSRSALSEGFEVPSLSVACLSSNELFGKRIVASRFTSRFKDATILRSYEDLRPGDYVVHEYHGIGQFLDIQTLETDPGIHRDFLHIAYANNEYLYVPLEQFRLVRKYAGREGAVPKLSHLSSKEWEKKKKRIKERINELADRLLTLYGERAKQRGFAFSKDDEMQRQFESEFPHQLTDDQQKAVDAIKDDMESPVIMDRLICGDVGFGKTEVAFRAAFKAIDSGKQVALLCPTTLLARQHYEVALERFSSFGVRIALFSRLVPESIQKQNIKKIADGDIDLIIGTHRLLSKDFVFKDLGLLIVDEEQRFGVEQKERIKEMKKDVDVLTLSATPIPRTLQMSLVGIRPMSEINTAPSSRMPIQTYVTPYSPSVVDELIGRELARGGQVFYVHNKVMTIYSTAYKISSRNPEANVGVVHGQMDKDQIEEVMEKFYDGQLNVLVCTSIVENGIDIPNANMIIVEDADTFGLSQLYQIKGRVGRGERIAYACLMYRPRKTMNEDAHKRLQAIQEFTELGSGYKIAQRDLMIRGAGDILGPEQAGFIDSVGLDLYLKMLNEAVESKKEGKEEEPVKPKKLFNIDAYIPKEYANQSDKLELYQELEKIKDEKSLARFGKKLRDIYGRLPDEVSLLLLKARVDILASSEEFLSVKEEGSTIYVTLSDRFSRISGIGTELFNALAPHLNYLSVSFVDKKLVIRVYKKGKTDLEWIQLLEKVVTLIGKVYRSHVN</sequence>
<dbReference type="GO" id="GO:0003684">
    <property type="term" value="F:damaged DNA binding"/>
    <property type="evidence" value="ECO:0007669"/>
    <property type="project" value="InterPro"/>
</dbReference>
<dbReference type="Gene3D" id="2.40.10.170">
    <property type="match status" value="1"/>
</dbReference>
<dbReference type="Pfam" id="PF03461">
    <property type="entry name" value="TRCF"/>
    <property type="match status" value="1"/>
</dbReference>
<dbReference type="GO" id="GO:0003678">
    <property type="term" value="F:DNA helicase activity"/>
    <property type="evidence" value="ECO:0007669"/>
    <property type="project" value="TreeGrafter"/>
</dbReference>
<keyword evidence="2 9" id="KW-0547">Nucleotide-binding</keyword>
<dbReference type="NCBIfam" id="TIGR00580">
    <property type="entry name" value="mfd"/>
    <property type="match status" value="1"/>
</dbReference>
<comment type="subcellular location">
    <subcellularLocation>
        <location evidence="9">Cytoplasm</location>
    </subcellularLocation>
</comment>
<dbReference type="InterPro" id="IPR011545">
    <property type="entry name" value="DEAD/DEAH_box_helicase_dom"/>
</dbReference>
<keyword evidence="8 9" id="KW-0234">DNA repair</keyword>
<dbReference type="Gene3D" id="3.90.1150.50">
    <property type="entry name" value="Transcription-repair-coupling factor, D7 domain"/>
    <property type="match status" value="1"/>
</dbReference>
<evidence type="ECO:0000256" key="1">
    <source>
        <dbReference type="ARBA" id="ARBA00022490"/>
    </source>
</evidence>
<dbReference type="SMART" id="SM01058">
    <property type="entry name" value="CarD_TRCF"/>
    <property type="match status" value="1"/>
</dbReference>
<dbReference type="InterPro" id="IPR041471">
    <property type="entry name" value="UvrB_inter"/>
</dbReference>
<dbReference type="Gene3D" id="3.40.50.11180">
    <property type="match status" value="1"/>
</dbReference>
<keyword evidence="5" id="KW-0347">Helicase</keyword>
<reference evidence="12" key="1">
    <citation type="submission" date="2020-10" db="EMBL/GenBank/DDBJ databases">
        <authorList>
            <person name="Gilroy R."/>
        </authorList>
    </citation>
    <scope>NUCLEOTIDE SEQUENCE</scope>
    <source>
        <strain evidence="12">17113</strain>
    </source>
</reference>
<dbReference type="Pfam" id="PF17757">
    <property type="entry name" value="UvrB_inter"/>
    <property type="match status" value="1"/>
</dbReference>
<keyword evidence="3 9" id="KW-0227">DNA damage</keyword>
<evidence type="ECO:0000256" key="4">
    <source>
        <dbReference type="ARBA" id="ARBA00022801"/>
    </source>
</evidence>
<evidence type="ECO:0000256" key="8">
    <source>
        <dbReference type="ARBA" id="ARBA00023204"/>
    </source>
</evidence>
<dbReference type="InterPro" id="IPR027417">
    <property type="entry name" value="P-loop_NTPase"/>
</dbReference>
<accession>A0A9D9DFN4</accession>
<dbReference type="SMART" id="SM00487">
    <property type="entry name" value="DEXDc"/>
    <property type="match status" value="1"/>
</dbReference>
<dbReference type="Proteomes" id="UP000823634">
    <property type="component" value="Unassembled WGS sequence"/>
</dbReference>
<dbReference type="SMART" id="SM00490">
    <property type="entry name" value="HELICc"/>
    <property type="match status" value="1"/>
</dbReference>
<dbReference type="Pfam" id="PF02559">
    <property type="entry name" value="CarD_TRCF_RID"/>
    <property type="match status" value="1"/>
</dbReference>
<dbReference type="InterPro" id="IPR004576">
    <property type="entry name" value="Mfd"/>
</dbReference>
<organism evidence="12 13">
    <name type="scientific">Candidatus Alloenteromonas pullistercoris</name>
    <dbReference type="NCBI Taxonomy" id="2840785"/>
    <lineage>
        <taxon>Bacteria</taxon>
        <taxon>Bacillati</taxon>
        <taxon>Bacillota</taxon>
        <taxon>Bacillota incertae sedis</taxon>
        <taxon>Candidatus Alloenteromonas</taxon>
    </lineage>
</organism>
<dbReference type="PROSITE" id="PS51194">
    <property type="entry name" value="HELICASE_CTER"/>
    <property type="match status" value="1"/>
</dbReference>
<keyword evidence="7 9" id="KW-0238">DNA-binding</keyword>
<dbReference type="GO" id="GO:0016787">
    <property type="term" value="F:hydrolase activity"/>
    <property type="evidence" value="ECO:0007669"/>
    <property type="project" value="UniProtKB-KW"/>
</dbReference>
<feature type="domain" description="Helicase C-terminal" evidence="11">
    <location>
        <begin position="779"/>
        <end position="933"/>
    </location>
</feature>
<evidence type="ECO:0000256" key="7">
    <source>
        <dbReference type="ARBA" id="ARBA00023125"/>
    </source>
</evidence>
<dbReference type="GO" id="GO:0006355">
    <property type="term" value="P:regulation of DNA-templated transcription"/>
    <property type="evidence" value="ECO:0007669"/>
    <property type="project" value="UniProtKB-UniRule"/>
</dbReference>
<protein>
    <recommendedName>
        <fullName evidence="9">Transcription-repair-coupling factor</fullName>
        <shortName evidence="9">TRCF</shortName>
        <ecNumber evidence="9">3.6.4.-</ecNumber>
    </recommendedName>
</protein>
<comment type="caution">
    <text evidence="12">The sequence shown here is derived from an EMBL/GenBank/DDBJ whole genome shotgun (WGS) entry which is preliminary data.</text>
</comment>
<dbReference type="SUPFAM" id="SSF52540">
    <property type="entry name" value="P-loop containing nucleoside triphosphate hydrolases"/>
    <property type="match status" value="4"/>
</dbReference>
<proteinExistence type="inferred from homology"/>
<reference evidence="12" key="2">
    <citation type="journal article" date="2021" name="PeerJ">
        <title>Extensive microbial diversity within the chicken gut microbiome revealed by metagenomics and culture.</title>
        <authorList>
            <person name="Gilroy R."/>
            <person name="Ravi A."/>
            <person name="Getino M."/>
            <person name="Pursley I."/>
            <person name="Horton D.L."/>
            <person name="Alikhan N.F."/>
            <person name="Baker D."/>
            <person name="Gharbi K."/>
            <person name="Hall N."/>
            <person name="Watson M."/>
            <person name="Adriaenssens E.M."/>
            <person name="Foster-Nyarko E."/>
            <person name="Jarju S."/>
            <person name="Secka A."/>
            <person name="Antonio M."/>
            <person name="Oren A."/>
            <person name="Chaudhuri R.R."/>
            <person name="La Ragione R."/>
            <person name="Hildebrand F."/>
            <person name="Pallen M.J."/>
        </authorList>
    </citation>
    <scope>NUCLEOTIDE SEQUENCE</scope>
    <source>
        <strain evidence="12">17113</strain>
    </source>
</reference>
<dbReference type="PANTHER" id="PTHR47964">
    <property type="entry name" value="ATP-DEPENDENT DNA HELICASE HOMOLOG RECG, CHLOROPLASTIC"/>
    <property type="match status" value="1"/>
</dbReference>
<dbReference type="InterPro" id="IPR005118">
    <property type="entry name" value="TRCF_C"/>
</dbReference>
<dbReference type="PANTHER" id="PTHR47964:SF1">
    <property type="entry name" value="ATP-DEPENDENT DNA HELICASE HOMOLOG RECG, CHLOROPLASTIC"/>
    <property type="match status" value="1"/>
</dbReference>
<evidence type="ECO:0000256" key="3">
    <source>
        <dbReference type="ARBA" id="ARBA00022763"/>
    </source>
</evidence>
<dbReference type="InterPro" id="IPR036101">
    <property type="entry name" value="CarD-like/TRCF_RID_sf"/>
</dbReference>
<evidence type="ECO:0000256" key="5">
    <source>
        <dbReference type="ARBA" id="ARBA00022806"/>
    </source>
</evidence>
<evidence type="ECO:0000256" key="9">
    <source>
        <dbReference type="HAMAP-Rule" id="MF_00969"/>
    </source>
</evidence>
<dbReference type="GO" id="GO:0005524">
    <property type="term" value="F:ATP binding"/>
    <property type="evidence" value="ECO:0007669"/>
    <property type="project" value="UniProtKB-UniRule"/>
</dbReference>
<gene>
    <name evidence="9 12" type="primary">mfd</name>
    <name evidence="12" type="ORF">IAC61_01500</name>
</gene>
<dbReference type="Pfam" id="PF00270">
    <property type="entry name" value="DEAD"/>
    <property type="match status" value="1"/>
</dbReference>
<dbReference type="Pfam" id="PF00271">
    <property type="entry name" value="Helicase_C"/>
    <property type="match status" value="1"/>
</dbReference>
<dbReference type="EC" id="3.6.4.-" evidence="9"/>
<feature type="domain" description="Helicase ATP-binding" evidence="10">
    <location>
        <begin position="597"/>
        <end position="758"/>
    </location>
</feature>